<comment type="caution">
    <text evidence="1">The sequence shown here is derived from an EMBL/GenBank/DDBJ whole genome shotgun (WGS) entry which is preliminary data.</text>
</comment>
<proteinExistence type="predicted"/>
<keyword evidence="2" id="KW-1185">Reference proteome</keyword>
<accession>A0ABV4TU82</accession>
<reference evidence="1 2" key="1">
    <citation type="submission" date="2024-08" db="EMBL/GenBank/DDBJ databases">
        <title>Whole-genome sequencing of halo(alkali)philic microorganisms from hypersaline lakes.</title>
        <authorList>
            <person name="Sorokin D.Y."/>
            <person name="Merkel A.Y."/>
            <person name="Messina E."/>
            <person name="Yakimov M."/>
        </authorList>
    </citation>
    <scope>NUCLEOTIDE SEQUENCE [LARGE SCALE GENOMIC DNA]</scope>
    <source>
        <strain evidence="1 2">Cl-TMA</strain>
    </source>
</reference>
<dbReference type="RefSeq" id="WP_373655335.1">
    <property type="nucleotide sequence ID" value="NZ_JBGUAW010000004.1"/>
</dbReference>
<organism evidence="1 2">
    <name type="scientific">Thiohalorhabdus methylotrophus</name>
    <dbReference type="NCBI Taxonomy" id="3242694"/>
    <lineage>
        <taxon>Bacteria</taxon>
        <taxon>Pseudomonadati</taxon>
        <taxon>Pseudomonadota</taxon>
        <taxon>Gammaproteobacteria</taxon>
        <taxon>Thiohalorhabdales</taxon>
        <taxon>Thiohalorhabdaceae</taxon>
        <taxon>Thiohalorhabdus</taxon>
    </lineage>
</organism>
<protein>
    <recommendedName>
        <fullName evidence="3">Sulfotransferase family protein</fullName>
    </recommendedName>
</protein>
<name>A0ABV4TU82_9GAMM</name>
<evidence type="ECO:0000313" key="2">
    <source>
        <dbReference type="Proteomes" id="UP001575181"/>
    </source>
</evidence>
<evidence type="ECO:0000313" key="1">
    <source>
        <dbReference type="EMBL" id="MFA9460552.1"/>
    </source>
</evidence>
<evidence type="ECO:0008006" key="3">
    <source>
        <dbReference type="Google" id="ProtNLM"/>
    </source>
</evidence>
<gene>
    <name evidence="1" type="ORF">ACERLL_06885</name>
</gene>
<dbReference type="EMBL" id="JBGUAW010000004">
    <property type="protein sequence ID" value="MFA9460552.1"/>
    <property type="molecule type" value="Genomic_DNA"/>
</dbReference>
<sequence>MAGAEEKRALATCQFPKRYWNHMSAAEIRDRIGTEIWDRYYKFTVERNPWDKVVSAYYWGLKGAENEEALSFKDYVLSGRPLKSSFERYTVNGRVAMDRVIRYDRLYQELGEVSEQLGLPENVGDTMQALSAKGGYRPKRGTDGYYDAQTRELVEICFAREIRLLGFTPEEESPA</sequence>
<dbReference type="Proteomes" id="UP001575181">
    <property type="component" value="Unassembled WGS sequence"/>
</dbReference>